<evidence type="ECO:0000259" key="10">
    <source>
        <dbReference type="PROSITE" id="PS51198"/>
    </source>
</evidence>
<proteinExistence type="predicted"/>
<gene>
    <name evidence="11" type="ORF">FHU37_001102</name>
</gene>
<keyword evidence="4 9" id="KW-0067">ATP-binding</keyword>
<evidence type="ECO:0000256" key="1">
    <source>
        <dbReference type="ARBA" id="ARBA00022741"/>
    </source>
</evidence>
<comment type="caution">
    <text evidence="11">The sequence shown here is derived from an EMBL/GenBank/DDBJ whole genome shotgun (WGS) entry which is preliminary data.</text>
</comment>
<dbReference type="GO" id="GO:0000725">
    <property type="term" value="P:recombinational repair"/>
    <property type="evidence" value="ECO:0007669"/>
    <property type="project" value="TreeGrafter"/>
</dbReference>
<dbReference type="PROSITE" id="PS51198">
    <property type="entry name" value="UVRD_HELICASE_ATP_BIND"/>
    <property type="match status" value="1"/>
</dbReference>
<sequence>MPQLAFASSFFEEYERLEKTVRKGVREVMAKFQALTVTELLSDRGLRLEQLARARDPRIRTIRINQAWRGVVLAPDDGGDTYVLLKVAHHDKANAWAVRHVASVNSATRGLEVRNVEALETLTPTFERTAGATATRLLQGVSDADLRRLGIDDHVLRVARTLVDKGQLEVFGAYLPEDQFEVLQFLAEGFTPEEVWRDVVAVRRPTAPGPHDPDDLSTAITHTRSRIALVSGPRELQDILTKPFAAWRIFLHPAQRRVAYRPSYAGPAQISGGPGTGKTVVALHRVRHLLERQGERESPERVLLTTYTNALAAALRESLDSLVDDPRLLPLVDVITVNTLAHRVVRRATGRTPEMVDSRQERLRWQRIAAKLELPWSEQFLALEYRHVVLGQGVTTSEEYLRASRAGRGSRLGPLQRARLWRAVEEFTGELAVEDRRTYLQICEDAARLLGRPGTPPPYRHVVVDEAQDLHPAQWRVLRAAVPPGPDDLFIAGDPHQRIYDCRVSLRSLGINVTGRSTRLRINYRSTEEILSWATALLTGERIEDLEGDGRDDLLGYRSALRGERPVLRGTASVTEELDAVARQVRAWTEADVRPAEIAVATRFHDHGERVRQRLEAEGIPVVALRDAPPADAPGVRIATMHAMKGLEFRCVAVAGVTAAALPAPKAITPPELDPLQHEADLLAERCLLFVACTRAREALHVSYSGTPSPFLPLPDTESRGGDDH</sequence>
<dbReference type="InterPro" id="IPR027417">
    <property type="entry name" value="P-loop_NTPase"/>
</dbReference>
<dbReference type="RefSeq" id="WP_179813099.1">
    <property type="nucleotide sequence ID" value="NZ_JACBZD010000001.1"/>
</dbReference>
<keyword evidence="2 9" id="KW-0378">Hydrolase</keyword>
<dbReference type="InterPro" id="IPR000212">
    <property type="entry name" value="DNA_helicase_UvrD/REP"/>
</dbReference>
<evidence type="ECO:0000256" key="5">
    <source>
        <dbReference type="ARBA" id="ARBA00023235"/>
    </source>
</evidence>
<dbReference type="GO" id="GO:0016787">
    <property type="term" value="F:hydrolase activity"/>
    <property type="evidence" value="ECO:0007669"/>
    <property type="project" value="UniProtKB-UniRule"/>
</dbReference>
<dbReference type="Proteomes" id="UP000567795">
    <property type="component" value="Unassembled WGS sequence"/>
</dbReference>
<dbReference type="EMBL" id="JACBZD010000001">
    <property type="protein sequence ID" value="NYI04159.1"/>
    <property type="molecule type" value="Genomic_DNA"/>
</dbReference>
<dbReference type="GO" id="GO:0005524">
    <property type="term" value="F:ATP binding"/>
    <property type="evidence" value="ECO:0007669"/>
    <property type="project" value="UniProtKB-UniRule"/>
</dbReference>
<dbReference type="Pfam" id="PF13245">
    <property type="entry name" value="AAA_19"/>
    <property type="match status" value="1"/>
</dbReference>
<dbReference type="Pfam" id="PF13361">
    <property type="entry name" value="UvrD_C"/>
    <property type="match status" value="2"/>
</dbReference>
<feature type="domain" description="UvrD-like helicase ATP-binding" evidence="10">
    <location>
        <begin position="251"/>
        <end position="527"/>
    </location>
</feature>
<dbReference type="GO" id="GO:0005829">
    <property type="term" value="C:cytosol"/>
    <property type="evidence" value="ECO:0007669"/>
    <property type="project" value="TreeGrafter"/>
</dbReference>
<name>A0A852ZP59_9ACTN</name>
<evidence type="ECO:0000256" key="7">
    <source>
        <dbReference type="ARBA" id="ARBA00034808"/>
    </source>
</evidence>
<dbReference type="GO" id="GO:0043138">
    <property type="term" value="F:3'-5' DNA helicase activity"/>
    <property type="evidence" value="ECO:0007669"/>
    <property type="project" value="UniProtKB-EC"/>
</dbReference>
<evidence type="ECO:0000256" key="2">
    <source>
        <dbReference type="ARBA" id="ARBA00022801"/>
    </source>
</evidence>
<keyword evidence="3 9" id="KW-0347">Helicase</keyword>
<reference evidence="11 12" key="1">
    <citation type="submission" date="2020-07" db="EMBL/GenBank/DDBJ databases">
        <title>Sequencing the genomes of 1000 actinobacteria strains.</title>
        <authorList>
            <person name="Klenk H.-P."/>
        </authorList>
    </citation>
    <scope>NUCLEOTIDE SEQUENCE [LARGE SCALE GENOMIC DNA]</scope>
    <source>
        <strain evidence="11 12">DSM 42178</strain>
    </source>
</reference>
<accession>A0A852ZP59</accession>
<keyword evidence="12" id="KW-1185">Reference proteome</keyword>
<keyword evidence="1 9" id="KW-0547">Nucleotide-binding</keyword>
<dbReference type="InterPro" id="IPR014017">
    <property type="entry name" value="DNA_helicase_UvrD-like_C"/>
</dbReference>
<dbReference type="AlphaFoldDB" id="A0A852ZP59"/>
<dbReference type="PANTHER" id="PTHR11070:SF45">
    <property type="entry name" value="DNA 3'-5' HELICASE"/>
    <property type="match status" value="1"/>
</dbReference>
<evidence type="ECO:0000256" key="8">
    <source>
        <dbReference type="ARBA" id="ARBA00048988"/>
    </source>
</evidence>
<comment type="catalytic activity">
    <reaction evidence="8">
        <text>ATP + H2O = ADP + phosphate + H(+)</text>
        <dbReference type="Rhea" id="RHEA:13065"/>
        <dbReference type="ChEBI" id="CHEBI:15377"/>
        <dbReference type="ChEBI" id="CHEBI:15378"/>
        <dbReference type="ChEBI" id="CHEBI:30616"/>
        <dbReference type="ChEBI" id="CHEBI:43474"/>
        <dbReference type="ChEBI" id="CHEBI:456216"/>
        <dbReference type="EC" id="5.6.2.4"/>
    </reaction>
</comment>
<evidence type="ECO:0000313" key="12">
    <source>
        <dbReference type="Proteomes" id="UP000567795"/>
    </source>
</evidence>
<organism evidence="11 12">
    <name type="scientific">Allostreptomyces psammosilenae</name>
    <dbReference type="NCBI Taxonomy" id="1892865"/>
    <lineage>
        <taxon>Bacteria</taxon>
        <taxon>Bacillati</taxon>
        <taxon>Actinomycetota</taxon>
        <taxon>Actinomycetes</taxon>
        <taxon>Kitasatosporales</taxon>
        <taxon>Streptomycetaceae</taxon>
        <taxon>Allostreptomyces</taxon>
    </lineage>
</organism>
<dbReference type="GO" id="GO:0003677">
    <property type="term" value="F:DNA binding"/>
    <property type="evidence" value="ECO:0007669"/>
    <property type="project" value="InterPro"/>
</dbReference>
<dbReference type="PANTHER" id="PTHR11070">
    <property type="entry name" value="UVRD / RECB / PCRA DNA HELICASE FAMILY MEMBER"/>
    <property type="match status" value="1"/>
</dbReference>
<evidence type="ECO:0000256" key="6">
    <source>
        <dbReference type="ARBA" id="ARBA00034617"/>
    </source>
</evidence>
<feature type="binding site" evidence="9">
    <location>
        <begin position="272"/>
        <end position="279"/>
    </location>
    <ligand>
        <name>ATP</name>
        <dbReference type="ChEBI" id="CHEBI:30616"/>
    </ligand>
</feature>
<dbReference type="Gene3D" id="3.40.50.300">
    <property type="entry name" value="P-loop containing nucleotide triphosphate hydrolases"/>
    <property type="match status" value="2"/>
</dbReference>
<dbReference type="InterPro" id="IPR014016">
    <property type="entry name" value="UvrD-like_ATP-bd"/>
</dbReference>
<comment type="catalytic activity">
    <reaction evidence="6">
        <text>Couples ATP hydrolysis with the unwinding of duplex DNA by translocating in the 3'-5' direction.</text>
        <dbReference type="EC" id="5.6.2.4"/>
    </reaction>
</comment>
<protein>
    <recommendedName>
        <fullName evidence="7">DNA 3'-5' helicase</fullName>
        <ecNumber evidence="7">5.6.2.4</ecNumber>
    </recommendedName>
</protein>
<keyword evidence="5" id="KW-0413">Isomerase</keyword>
<dbReference type="EC" id="5.6.2.4" evidence="7"/>
<dbReference type="SUPFAM" id="SSF52540">
    <property type="entry name" value="P-loop containing nucleoside triphosphate hydrolases"/>
    <property type="match status" value="1"/>
</dbReference>
<evidence type="ECO:0000256" key="3">
    <source>
        <dbReference type="ARBA" id="ARBA00022806"/>
    </source>
</evidence>
<evidence type="ECO:0000256" key="4">
    <source>
        <dbReference type="ARBA" id="ARBA00022840"/>
    </source>
</evidence>
<evidence type="ECO:0000256" key="9">
    <source>
        <dbReference type="PROSITE-ProRule" id="PRU00560"/>
    </source>
</evidence>
<evidence type="ECO:0000313" key="11">
    <source>
        <dbReference type="EMBL" id="NYI04159.1"/>
    </source>
</evidence>